<feature type="compositionally biased region" description="Basic residues" evidence="1">
    <location>
        <begin position="203"/>
        <end position="215"/>
    </location>
</feature>
<comment type="caution">
    <text evidence="2">The sequence shown here is derived from an EMBL/GenBank/DDBJ whole genome shotgun (WGS) entry which is preliminary data.</text>
</comment>
<feature type="region of interest" description="Disordered" evidence="1">
    <location>
        <begin position="233"/>
        <end position="266"/>
    </location>
</feature>
<feature type="compositionally biased region" description="Low complexity" evidence="1">
    <location>
        <begin position="70"/>
        <end position="81"/>
    </location>
</feature>
<feature type="region of interest" description="Disordered" evidence="1">
    <location>
        <begin position="286"/>
        <end position="358"/>
    </location>
</feature>
<feature type="compositionally biased region" description="Low complexity" evidence="1">
    <location>
        <begin position="313"/>
        <end position="358"/>
    </location>
</feature>
<protein>
    <submittedName>
        <fullName evidence="2">Uncharacterized protein</fullName>
    </submittedName>
</protein>
<feature type="region of interest" description="Disordered" evidence="1">
    <location>
        <begin position="42"/>
        <end position="137"/>
    </location>
</feature>
<feature type="compositionally biased region" description="Low complexity" evidence="1">
    <location>
        <begin position="93"/>
        <end position="117"/>
    </location>
</feature>
<dbReference type="AlphaFoldDB" id="A0A2A4JKT8"/>
<feature type="region of interest" description="Disordered" evidence="1">
    <location>
        <begin position="182"/>
        <end position="220"/>
    </location>
</feature>
<organism evidence="2">
    <name type="scientific">Heliothis virescens</name>
    <name type="common">Tobacco budworm moth</name>
    <dbReference type="NCBI Taxonomy" id="7102"/>
    <lineage>
        <taxon>Eukaryota</taxon>
        <taxon>Metazoa</taxon>
        <taxon>Ecdysozoa</taxon>
        <taxon>Arthropoda</taxon>
        <taxon>Hexapoda</taxon>
        <taxon>Insecta</taxon>
        <taxon>Pterygota</taxon>
        <taxon>Neoptera</taxon>
        <taxon>Endopterygota</taxon>
        <taxon>Lepidoptera</taxon>
        <taxon>Glossata</taxon>
        <taxon>Ditrysia</taxon>
        <taxon>Noctuoidea</taxon>
        <taxon>Noctuidae</taxon>
        <taxon>Heliothinae</taxon>
        <taxon>Heliothis</taxon>
    </lineage>
</organism>
<accession>A0A2A4JKT8</accession>
<name>A0A2A4JKT8_HELVI</name>
<sequence length="402" mass="43134">MFIIFLSSRSNSFKVAQVSGATQRCTTRAVAPWPRCQAHVLQSAAPGAARRRRPRARAARAARRTRASARRCAGSAWAAAPAPRPSPPEPRAARPTSSPTRRRWPPTCASTRRSSAPSRRRAGRARPRRTSALSAVAAAAADAAPAARAPHVWRRLHLDRQRLEQWNLNLRLWLHAHPAATGARAGRGGRGAGGGGAGGAGGRRQRRAPARRRSAHSALQSLAAAARLPRALRRPALRGATHPRAGAGRLPERVPLERPAAATGTRASRATRSCCCTCWPRTLDAQAAGRPAARAPSAPRTCRPPPRRRARALRAGAAPPAPRAATGRWRWARAGGAGARPQQPAARAAAVPGRRARADPPALRRLHLARRPLNMLWIIAASPTTRDTSRYSIYSSIKYQIL</sequence>
<dbReference type="EMBL" id="NWSH01001223">
    <property type="protein sequence ID" value="PCG72053.1"/>
    <property type="molecule type" value="Genomic_DNA"/>
</dbReference>
<gene>
    <name evidence="2" type="ORF">B5V51_1215</name>
</gene>
<evidence type="ECO:0000256" key="1">
    <source>
        <dbReference type="SAM" id="MobiDB-lite"/>
    </source>
</evidence>
<evidence type="ECO:0000313" key="2">
    <source>
        <dbReference type="EMBL" id="PCG72053.1"/>
    </source>
</evidence>
<proteinExistence type="predicted"/>
<feature type="compositionally biased region" description="Low complexity" evidence="1">
    <location>
        <begin position="286"/>
        <end position="301"/>
    </location>
</feature>
<reference evidence="2" key="1">
    <citation type="submission" date="2017-09" db="EMBL/GenBank/DDBJ databases">
        <title>Contemporary evolution of a Lepidopteran species, Heliothis virescens, in response to modern agricultural practices.</title>
        <authorList>
            <person name="Fritz M.L."/>
            <person name="Deyonke A.M."/>
            <person name="Papanicolaou A."/>
            <person name="Micinski S."/>
            <person name="Westbrook J."/>
            <person name="Gould F."/>
        </authorList>
    </citation>
    <scope>NUCLEOTIDE SEQUENCE [LARGE SCALE GENOMIC DNA]</scope>
    <source>
        <strain evidence="2">HvINT-</strain>
        <tissue evidence="2">Whole body</tissue>
    </source>
</reference>
<feature type="compositionally biased region" description="Basic residues" evidence="1">
    <location>
        <begin position="49"/>
        <end position="69"/>
    </location>
</feature>
<feature type="compositionally biased region" description="Basic residues" evidence="1">
    <location>
        <begin position="118"/>
        <end position="129"/>
    </location>
</feature>
<feature type="compositionally biased region" description="Gly residues" evidence="1">
    <location>
        <begin position="185"/>
        <end position="202"/>
    </location>
</feature>